<protein>
    <submittedName>
        <fullName evidence="3">Membrane protein</fullName>
    </submittedName>
</protein>
<evidence type="ECO:0000313" key="3">
    <source>
        <dbReference type="EMBL" id="BAV34309.1"/>
    </source>
</evidence>
<feature type="domain" description="VTT" evidence="2">
    <location>
        <begin position="26"/>
        <end position="146"/>
    </location>
</feature>
<dbReference type="GO" id="GO:0005886">
    <property type="term" value="C:plasma membrane"/>
    <property type="evidence" value="ECO:0007669"/>
    <property type="project" value="UniProtKB-ARBA"/>
</dbReference>
<dbReference type="OrthoDB" id="948134at2"/>
<dbReference type="InParanoid" id="A0A1B4XHP6"/>
<dbReference type="EMBL" id="AP014879">
    <property type="protein sequence ID" value="BAV34309.1"/>
    <property type="molecule type" value="Genomic_DNA"/>
</dbReference>
<evidence type="ECO:0000259" key="2">
    <source>
        <dbReference type="Pfam" id="PF09335"/>
    </source>
</evidence>
<keyword evidence="1" id="KW-0812">Transmembrane</keyword>
<evidence type="ECO:0000313" key="4">
    <source>
        <dbReference type="Proteomes" id="UP000243180"/>
    </source>
</evidence>
<dbReference type="PANTHER" id="PTHR42709:SF2">
    <property type="entry name" value="INNER MEMBRANE PROTEIN YOHD"/>
    <property type="match status" value="1"/>
</dbReference>
<evidence type="ECO:0000256" key="1">
    <source>
        <dbReference type="SAM" id="Phobius"/>
    </source>
</evidence>
<dbReference type="InterPro" id="IPR051311">
    <property type="entry name" value="DedA_domain"/>
</dbReference>
<keyword evidence="1" id="KW-0472">Membrane</keyword>
<accession>A0A1B4XHP6</accession>
<dbReference type="AlphaFoldDB" id="A0A1B4XHP6"/>
<dbReference type="InterPro" id="IPR032816">
    <property type="entry name" value="VTT_dom"/>
</dbReference>
<name>A0A1B4XHP6_9GAMM</name>
<organism evidence="3 4">
    <name type="scientific">Sulfuricaulis limicola</name>
    <dbReference type="NCBI Taxonomy" id="1620215"/>
    <lineage>
        <taxon>Bacteria</taxon>
        <taxon>Pseudomonadati</taxon>
        <taxon>Pseudomonadota</taxon>
        <taxon>Gammaproteobacteria</taxon>
        <taxon>Acidiferrobacterales</taxon>
        <taxon>Acidiferrobacteraceae</taxon>
        <taxon>Sulfuricaulis</taxon>
    </lineage>
</organism>
<dbReference type="Pfam" id="PF09335">
    <property type="entry name" value="VTT_dom"/>
    <property type="match status" value="1"/>
</dbReference>
<feature type="transmembrane region" description="Helical" evidence="1">
    <location>
        <begin position="12"/>
        <end position="38"/>
    </location>
</feature>
<feature type="transmembrane region" description="Helical" evidence="1">
    <location>
        <begin position="44"/>
        <end position="65"/>
    </location>
</feature>
<reference evidence="3 4" key="1">
    <citation type="submission" date="2015-05" db="EMBL/GenBank/DDBJ databases">
        <title>Complete genome sequence of a sulfur-oxidizing gammaproteobacterium strain HA5.</title>
        <authorList>
            <person name="Miura A."/>
            <person name="Kojima H."/>
            <person name="Fukui M."/>
        </authorList>
    </citation>
    <scope>NUCLEOTIDE SEQUENCE [LARGE SCALE GENOMIC DNA]</scope>
    <source>
        <strain evidence="3 4">HA5</strain>
    </source>
</reference>
<dbReference type="PANTHER" id="PTHR42709">
    <property type="entry name" value="ALKALINE PHOSPHATASE LIKE PROTEIN"/>
    <property type="match status" value="1"/>
</dbReference>
<dbReference type="RefSeq" id="WP_096361068.1">
    <property type="nucleotide sequence ID" value="NZ_AP014879.1"/>
</dbReference>
<keyword evidence="4" id="KW-1185">Reference proteome</keyword>
<gene>
    <name evidence="3" type="ORF">SCL_2018</name>
</gene>
<sequence>MSHELLSELIRNYGYLAILIGTFLEGETILILGGLAAHMGFLELPWVMAAALTGSFTGDQLYYYLGRHYGPKIIARRLSWQESAAKVYRHLHRHQNLLILSFRFFYGLRNVTPFAVGAAHISRTRFFVLNLIGAVVWAVAFATAGYLSGEAFRLILDDFKHYQLYILLGLLVAGILFWLIMLIHRRRRALAQKS</sequence>
<dbReference type="Proteomes" id="UP000243180">
    <property type="component" value="Chromosome"/>
</dbReference>
<keyword evidence="1" id="KW-1133">Transmembrane helix</keyword>
<dbReference type="KEGG" id="slim:SCL_2018"/>
<feature type="transmembrane region" description="Helical" evidence="1">
    <location>
        <begin position="126"/>
        <end position="147"/>
    </location>
</feature>
<proteinExistence type="predicted"/>
<dbReference type="FunCoup" id="A0A1B4XHP6">
    <property type="interactions" value="29"/>
</dbReference>
<feature type="transmembrane region" description="Helical" evidence="1">
    <location>
        <begin position="162"/>
        <end position="183"/>
    </location>
</feature>